<comment type="caution">
    <text evidence="1">The sequence shown here is derived from an EMBL/GenBank/DDBJ whole genome shotgun (WGS) entry which is preliminary data.</text>
</comment>
<accession>X1TXH7</accession>
<sequence>MNEIIKKYNLDKSIWTPKEFHGVLHTFFPVGESGFPLKKFFNDSSTITLFFVKDNYVFWYWNDDDLTRLRDMFFKRLKSSPNYLRKLQKKWYDSLKIFDTTIKKVHKTDLTKLSNNELADLYDKFYKDYLEEFTYFMVLGDAISMHAEKYL</sequence>
<dbReference type="AlphaFoldDB" id="X1TXH7"/>
<reference evidence="1" key="1">
    <citation type="journal article" date="2014" name="Front. Microbiol.">
        <title>High frequency of phylogenetically diverse reductive dehalogenase-homologous genes in deep subseafloor sedimentary metagenomes.</title>
        <authorList>
            <person name="Kawai M."/>
            <person name="Futagami T."/>
            <person name="Toyoda A."/>
            <person name="Takaki Y."/>
            <person name="Nishi S."/>
            <person name="Hori S."/>
            <person name="Arai W."/>
            <person name="Tsubouchi T."/>
            <person name="Morono Y."/>
            <person name="Uchiyama I."/>
            <person name="Ito T."/>
            <person name="Fujiyama A."/>
            <person name="Inagaki F."/>
            <person name="Takami H."/>
        </authorList>
    </citation>
    <scope>NUCLEOTIDE SEQUENCE</scope>
    <source>
        <strain evidence="1">Expedition CK06-06</strain>
    </source>
</reference>
<proteinExistence type="predicted"/>
<gene>
    <name evidence="1" type="ORF">S12H4_33135</name>
</gene>
<evidence type="ECO:0000313" key="1">
    <source>
        <dbReference type="EMBL" id="GAI96061.1"/>
    </source>
</evidence>
<protein>
    <submittedName>
        <fullName evidence="1">Uncharacterized protein</fullName>
    </submittedName>
</protein>
<feature type="non-terminal residue" evidence="1">
    <location>
        <position position="151"/>
    </location>
</feature>
<name>X1TXH7_9ZZZZ</name>
<dbReference type="EMBL" id="BARW01019504">
    <property type="protein sequence ID" value="GAI96061.1"/>
    <property type="molecule type" value="Genomic_DNA"/>
</dbReference>
<organism evidence="1">
    <name type="scientific">marine sediment metagenome</name>
    <dbReference type="NCBI Taxonomy" id="412755"/>
    <lineage>
        <taxon>unclassified sequences</taxon>
        <taxon>metagenomes</taxon>
        <taxon>ecological metagenomes</taxon>
    </lineage>
</organism>